<proteinExistence type="predicted"/>
<evidence type="ECO:0000313" key="6">
    <source>
        <dbReference type="Proteomes" id="UP000034883"/>
    </source>
</evidence>
<accession>A0A0F6YN41</accession>
<gene>
    <name evidence="5" type="ORF">DB32_007121</name>
</gene>
<dbReference type="InterPro" id="IPR036259">
    <property type="entry name" value="MFS_trans_sf"/>
</dbReference>
<dbReference type="STRING" id="927083.DB32_007121"/>
<keyword evidence="1 4" id="KW-0812">Transmembrane</keyword>
<feature type="transmembrane region" description="Helical" evidence="4">
    <location>
        <begin position="333"/>
        <end position="356"/>
    </location>
</feature>
<name>A0A0F6YN41_9BACT</name>
<dbReference type="Gene3D" id="1.20.1250.20">
    <property type="entry name" value="MFS general substrate transporter like domains"/>
    <property type="match status" value="2"/>
</dbReference>
<reference evidence="5 6" key="1">
    <citation type="submission" date="2015-03" db="EMBL/GenBank/DDBJ databases">
        <title>Genome assembly of Sandaracinus amylolyticus DSM 53668.</title>
        <authorList>
            <person name="Sharma G."/>
            <person name="Subramanian S."/>
        </authorList>
    </citation>
    <scope>NUCLEOTIDE SEQUENCE [LARGE SCALE GENOMIC DNA]</scope>
    <source>
        <strain evidence="5 6">DSM 53668</strain>
    </source>
</reference>
<dbReference type="OrthoDB" id="9772882at2"/>
<dbReference type="InterPro" id="IPR011701">
    <property type="entry name" value="MFS"/>
</dbReference>
<keyword evidence="6" id="KW-1185">Reference proteome</keyword>
<organism evidence="5 6">
    <name type="scientific">Sandaracinus amylolyticus</name>
    <dbReference type="NCBI Taxonomy" id="927083"/>
    <lineage>
        <taxon>Bacteria</taxon>
        <taxon>Pseudomonadati</taxon>
        <taxon>Myxococcota</taxon>
        <taxon>Polyangia</taxon>
        <taxon>Polyangiales</taxon>
        <taxon>Sandaracinaceae</taxon>
        <taxon>Sandaracinus</taxon>
    </lineage>
</organism>
<sequence length="411" mass="43049">MLEGGVSETWNAFATGAVLTAWALHLGADPSTIAILQGLSTGAQVLHAPAGFLTEWIGRKRLAIVAMTGARLAWAPMAALPLLELDRGDAALLLIGVAALSATLQVLGQNAWGAWMGDVVPPTLRGRFFGARTVFVTGGAALASLASALLLESELPREITLPGIAALLCMTGLVSAGLLAQQVDPLGRVPRTRPDLRAYGEALRDPRARGLFVYQLLWGAAVAPAAAFFSLHVLRTLHAGFFLLAAHAIAIALTRVFTAPLWGRAVDRWGARPVLAICSFGISMMPAIWVFTGPERVWPLAIDAMLSGLWWGGHGVASFDLPLGIAPAKRRSYYLALFAMASGFGFAISTLLAGTAADWLAANAGGDLRPLFAVSAVARAACALVAVRVHEPEASSVRSLIFGLRRGASAP</sequence>
<keyword evidence="3 4" id="KW-0472">Membrane</keyword>
<dbReference type="Proteomes" id="UP000034883">
    <property type="component" value="Chromosome"/>
</dbReference>
<feature type="transmembrane region" description="Helical" evidence="4">
    <location>
        <begin position="211"/>
        <end position="234"/>
    </location>
</feature>
<dbReference type="RefSeq" id="WP_053236973.1">
    <property type="nucleotide sequence ID" value="NZ_CP011125.1"/>
</dbReference>
<protein>
    <submittedName>
        <fullName evidence="5">Permease of the major facilitator superfamily</fullName>
    </submittedName>
</protein>
<feature type="transmembrane region" description="Helical" evidence="4">
    <location>
        <begin position="163"/>
        <end position="183"/>
    </location>
</feature>
<evidence type="ECO:0000313" key="5">
    <source>
        <dbReference type="EMBL" id="AKF09972.1"/>
    </source>
</evidence>
<dbReference type="InterPro" id="IPR052528">
    <property type="entry name" value="Sugar_transport-like"/>
</dbReference>
<evidence type="ECO:0000256" key="2">
    <source>
        <dbReference type="ARBA" id="ARBA00022989"/>
    </source>
</evidence>
<dbReference type="PANTHER" id="PTHR23526">
    <property type="entry name" value="INTEGRAL MEMBRANE TRANSPORT PROTEIN-RELATED"/>
    <property type="match status" value="1"/>
</dbReference>
<keyword evidence="2 4" id="KW-1133">Transmembrane helix</keyword>
<dbReference type="Pfam" id="PF07690">
    <property type="entry name" value="MFS_1"/>
    <property type="match status" value="1"/>
</dbReference>
<dbReference type="GO" id="GO:0022857">
    <property type="term" value="F:transmembrane transporter activity"/>
    <property type="evidence" value="ECO:0007669"/>
    <property type="project" value="InterPro"/>
</dbReference>
<dbReference type="PANTHER" id="PTHR23526:SF2">
    <property type="entry name" value="MAJOR FACILITATOR SUPERFAMILY (MFS) PROFILE DOMAIN-CONTAINING PROTEIN"/>
    <property type="match status" value="1"/>
</dbReference>
<evidence type="ECO:0000256" key="1">
    <source>
        <dbReference type="ARBA" id="ARBA00022692"/>
    </source>
</evidence>
<dbReference type="SUPFAM" id="SSF103473">
    <property type="entry name" value="MFS general substrate transporter"/>
    <property type="match status" value="1"/>
</dbReference>
<evidence type="ECO:0000256" key="4">
    <source>
        <dbReference type="SAM" id="Phobius"/>
    </source>
</evidence>
<dbReference type="KEGG" id="samy:DB32_007121"/>
<dbReference type="EMBL" id="CP011125">
    <property type="protein sequence ID" value="AKF09972.1"/>
    <property type="molecule type" value="Genomic_DNA"/>
</dbReference>
<feature type="transmembrane region" description="Helical" evidence="4">
    <location>
        <begin position="89"/>
        <end position="108"/>
    </location>
</feature>
<feature type="transmembrane region" description="Helical" evidence="4">
    <location>
        <begin position="240"/>
        <end position="262"/>
    </location>
</feature>
<feature type="transmembrane region" description="Helical" evidence="4">
    <location>
        <begin position="274"/>
        <end position="291"/>
    </location>
</feature>
<evidence type="ECO:0000256" key="3">
    <source>
        <dbReference type="ARBA" id="ARBA00023136"/>
    </source>
</evidence>
<dbReference type="AlphaFoldDB" id="A0A0F6YN41"/>
<feature type="transmembrane region" description="Helical" evidence="4">
    <location>
        <begin position="129"/>
        <end position="151"/>
    </location>
</feature>
<feature type="transmembrane region" description="Helical" evidence="4">
    <location>
        <begin position="62"/>
        <end position="83"/>
    </location>
</feature>